<evidence type="ECO:0000256" key="10">
    <source>
        <dbReference type="ARBA" id="ARBA00030772"/>
    </source>
</evidence>
<evidence type="ECO:0000256" key="8">
    <source>
        <dbReference type="ARBA" id="ARBA00022927"/>
    </source>
</evidence>
<dbReference type="RefSeq" id="WP_006912037.1">
    <property type="nucleotide sequence ID" value="NZ_AFNV02000026.1"/>
</dbReference>
<proteinExistence type="inferred from homology"/>
<reference evidence="11 12" key="2">
    <citation type="journal article" date="2013" name="PLoS ONE">
        <title>INDIGO - INtegrated Data Warehouse of MIcrobial GenOmes with Examples from the Red Sea Extremophiles.</title>
        <authorList>
            <person name="Alam I."/>
            <person name="Antunes A."/>
            <person name="Kamau A.A."/>
            <person name="Ba Alawi W."/>
            <person name="Kalkatawi M."/>
            <person name="Stingl U."/>
            <person name="Bajic V.B."/>
        </authorList>
    </citation>
    <scope>NUCLEOTIDE SEQUENCE [LARGE SCALE GENOMIC DNA]</scope>
    <source>
        <strain evidence="11 12">E1L3A</strain>
    </source>
</reference>
<keyword evidence="5" id="KW-1003">Cell membrane</keyword>
<dbReference type="EMBL" id="AFNV02000026">
    <property type="protein sequence ID" value="ERJ17926.1"/>
    <property type="molecule type" value="Genomic_DNA"/>
</dbReference>
<keyword evidence="4" id="KW-0813">Transport</keyword>
<accession>F7QDB8</accession>
<sequence>MMRALRYGLIGLITFIIGLVAFLPARVAAGWAEQMGPIAMGGVTGTLFDGRASYISGPDGAIENVAWTLKPASLLLGRISARLNIDSDLGGFDADVSRSLFGQTTIENVTGSASASWLAKLGGYTFLPLSGDVRVNIAEAVFDDELHFDALAGQISLVNTRWQLFNPPVPLGRFTAALGRSDDGLRVTLVESEGPLAIDGGLSLDETKRYLLDVRLRARAGADERLPQMLEQLGRANADGWHPIREQGRL</sequence>
<comment type="subcellular location">
    <subcellularLocation>
        <location evidence="1">Cell inner membrane</location>
    </subcellularLocation>
</comment>
<keyword evidence="9" id="KW-0472">Membrane</keyword>
<name>F7QDB8_9GAMM</name>
<keyword evidence="7" id="KW-0812">Transmembrane</keyword>
<evidence type="ECO:0000256" key="6">
    <source>
        <dbReference type="ARBA" id="ARBA00022519"/>
    </source>
</evidence>
<evidence type="ECO:0000256" key="1">
    <source>
        <dbReference type="ARBA" id="ARBA00004533"/>
    </source>
</evidence>
<keyword evidence="8" id="KW-0653">Protein transport</keyword>
<dbReference type="OrthoDB" id="6118198at2"/>
<dbReference type="InterPro" id="IPR022792">
    <property type="entry name" value="T2SS_protein-GspN"/>
</dbReference>
<evidence type="ECO:0000256" key="5">
    <source>
        <dbReference type="ARBA" id="ARBA00022475"/>
    </source>
</evidence>
<evidence type="ECO:0000256" key="9">
    <source>
        <dbReference type="ARBA" id="ARBA00023136"/>
    </source>
</evidence>
<reference evidence="11 12" key="1">
    <citation type="journal article" date="2011" name="J. Bacteriol.">
        <title>Genome sequence of Salinisphaera shabanensis, a gammaproteobacterium from the harsh, variable environment of the brine-seawater interface of the Shaban Deep in the Red Sea.</title>
        <authorList>
            <person name="Antunes A."/>
            <person name="Alam I."/>
            <person name="Bajic V.B."/>
            <person name="Stingl U."/>
        </authorList>
    </citation>
    <scope>NUCLEOTIDE SEQUENCE [LARGE SCALE GENOMIC DNA]</scope>
    <source>
        <strain evidence="11 12">E1L3A</strain>
    </source>
</reference>
<dbReference type="STRING" id="1033802.SSPSH_003288"/>
<dbReference type="GO" id="GO:0005886">
    <property type="term" value="C:plasma membrane"/>
    <property type="evidence" value="ECO:0007669"/>
    <property type="project" value="UniProtKB-SubCell"/>
</dbReference>
<dbReference type="GO" id="GO:0015628">
    <property type="term" value="P:protein secretion by the type II secretion system"/>
    <property type="evidence" value="ECO:0007669"/>
    <property type="project" value="InterPro"/>
</dbReference>
<keyword evidence="12" id="KW-1185">Reference proteome</keyword>
<protein>
    <recommendedName>
        <fullName evidence="3">Type II secretion system protein N</fullName>
    </recommendedName>
    <alternativeName>
        <fullName evidence="10">General secretion pathway protein N</fullName>
    </alternativeName>
</protein>
<gene>
    <name evidence="11" type="ORF">SSPSH_003288</name>
</gene>
<keyword evidence="6" id="KW-0997">Cell inner membrane</keyword>
<evidence type="ECO:0000256" key="7">
    <source>
        <dbReference type="ARBA" id="ARBA00022692"/>
    </source>
</evidence>
<evidence type="ECO:0000256" key="3">
    <source>
        <dbReference type="ARBA" id="ARBA00021563"/>
    </source>
</evidence>
<evidence type="ECO:0000256" key="2">
    <source>
        <dbReference type="ARBA" id="ARBA00007208"/>
    </source>
</evidence>
<evidence type="ECO:0000256" key="4">
    <source>
        <dbReference type="ARBA" id="ARBA00022448"/>
    </source>
</evidence>
<dbReference type="Proteomes" id="UP000006242">
    <property type="component" value="Unassembled WGS sequence"/>
</dbReference>
<organism evidence="11 12">
    <name type="scientific">Salinisphaera shabanensis E1L3A</name>
    <dbReference type="NCBI Taxonomy" id="1033802"/>
    <lineage>
        <taxon>Bacteria</taxon>
        <taxon>Pseudomonadati</taxon>
        <taxon>Pseudomonadota</taxon>
        <taxon>Gammaproteobacteria</taxon>
        <taxon>Salinisphaerales</taxon>
        <taxon>Salinisphaeraceae</taxon>
        <taxon>Salinisphaera</taxon>
    </lineage>
</organism>
<comment type="caution">
    <text evidence="11">The sequence shown here is derived from an EMBL/GenBank/DDBJ whole genome shotgun (WGS) entry which is preliminary data.</text>
</comment>
<dbReference type="Pfam" id="PF01203">
    <property type="entry name" value="T2SSN"/>
    <property type="match status" value="1"/>
</dbReference>
<dbReference type="AlphaFoldDB" id="F7QDB8"/>
<evidence type="ECO:0000313" key="11">
    <source>
        <dbReference type="EMBL" id="ERJ17926.1"/>
    </source>
</evidence>
<evidence type="ECO:0000313" key="12">
    <source>
        <dbReference type="Proteomes" id="UP000006242"/>
    </source>
</evidence>
<dbReference type="GO" id="GO:0015627">
    <property type="term" value="C:type II protein secretion system complex"/>
    <property type="evidence" value="ECO:0007669"/>
    <property type="project" value="InterPro"/>
</dbReference>
<comment type="similarity">
    <text evidence="2">Belongs to the GSP N family.</text>
</comment>